<dbReference type="AlphaFoldDB" id="A0A9Q3FTI8"/>
<comment type="caution">
    <text evidence="1">The sequence shown here is derived from an EMBL/GenBank/DDBJ whole genome shotgun (WGS) entry which is preliminary data.</text>
</comment>
<evidence type="ECO:0000313" key="1">
    <source>
        <dbReference type="EMBL" id="MBW0543171.1"/>
    </source>
</evidence>
<sequence length="159" mass="17620">MPILTHELASASPPNPLQPLAFLRACTALTPTTPQDHQYIPLILPPHVCPHPSLCFRNPTSPSPLLTILMLPQDPQDMPLTPPSTPFKPPPTLLILYATYHPYTHVVPSRHASNTAYHPYAHVVPSRYVYDTAYNFYAPARPQDKPPMVAPHLHAHPAA</sequence>
<dbReference type="OrthoDB" id="538223at2759"/>
<dbReference type="Proteomes" id="UP000765509">
    <property type="component" value="Unassembled WGS sequence"/>
</dbReference>
<dbReference type="EMBL" id="AVOT02047905">
    <property type="protein sequence ID" value="MBW0543171.1"/>
    <property type="molecule type" value="Genomic_DNA"/>
</dbReference>
<protein>
    <submittedName>
        <fullName evidence="1">Uncharacterized protein</fullName>
    </submittedName>
</protein>
<name>A0A9Q3FTI8_9BASI</name>
<accession>A0A9Q3FTI8</accession>
<evidence type="ECO:0000313" key="2">
    <source>
        <dbReference type="Proteomes" id="UP000765509"/>
    </source>
</evidence>
<keyword evidence="2" id="KW-1185">Reference proteome</keyword>
<proteinExistence type="predicted"/>
<gene>
    <name evidence="1" type="ORF">O181_082886</name>
</gene>
<organism evidence="1 2">
    <name type="scientific">Austropuccinia psidii MF-1</name>
    <dbReference type="NCBI Taxonomy" id="1389203"/>
    <lineage>
        <taxon>Eukaryota</taxon>
        <taxon>Fungi</taxon>
        <taxon>Dikarya</taxon>
        <taxon>Basidiomycota</taxon>
        <taxon>Pucciniomycotina</taxon>
        <taxon>Pucciniomycetes</taxon>
        <taxon>Pucciniales</taxon>
        <taxon>Sphaerophragmiaceae</taxon>
        <taxon>Austropuccinia</taxon>
    </lineage>
</organism>
<reference evidence="1" key="1">
    <citation type="submission" date="2021-03" db="EMBL/GenBank/DDBJ databases">
        <title>Draft genome sequence of rust myrtle Austropuccinia psidii MF-1, a brazilian biotype.</title>
        <authorList>
            <person name="Quecine M.C."/>
            <person name="Pachon D.M.R."/>
            <person name="Bonatelli M.L."/>
            <person name="Correr F.H."/>
            <person name="Franceschini L.M."/>
            <person name="Leite T.F."/>
            <person name="Margarido G.R.A."/>
            <person name="Almeida C.A."/>
            <person name="Ferrarezi J.A."/>
            <person name="Labate C.A."/>
        </authorList>
    </citation>
    <scope>NUCLEOTIDE SEQUENCE</scope>
    <source>
        <strain evidence="1">MF-1</strain>
    </source>
</reference>